<evidence type="ECO:0000256" key="1">
    <source>
        <dbReference type="SAM" id="Phobius"/>
    </source>
</evidence>
<sequence length="138" mass="15966">MMITGKELGLHMKDHSAPLVELLQKHISLNLSRAKCLGLFIISMLNSRTVNMSLLCNRMPSGIKAASWYRRMQRFISEISISWRVLPVMLVMMTGFEQEQKWVLCLDRTNWKFGKRHINILYLAVSFHGIAIPLFGIF</sequence>
<comment type="caution">
    <text evidence="2">The sequence shown here is derived from an EMBL/GenBank/DDBJ whole genome shotgun (WGS) entry which is preliminary data.</text>
</comment>
<evidence type="ECO:0000313" key="3">
    <source>
        <dbReference type="Proteomes" id="UP000027161"/>
    </source>
</evidence>
<keyword evidence="1" id="KW-0472">Membrane</keyword>
<organism evidence="2 3">
    <name type="scientific">Rickettsia tamurae subsp. buchneri</name>
    <dbReference type="NCBI Taxonomy" id="1462938"/>
    <lineage>
        <taxon>Bacteria</taxon>
        <taxon>Pseudomonadati</taxon>
        <taxon>Pseudomonadota</taxon>
        <taxon>Alphaproteobacteria</taxon>
        <taxon>Rickettsiales</taxon>
        <taxon>Rickettsiaceae</taxon>
        <taxon>Rickettsieae</taxon>
        <taxon>Rickettsia</taxon>
        <taxon>spotted fever group</taxon>
    </lineage>
</organism>
<feature type="transmembrane region" description="Helical" evidence="1">
    <location>
        <begin position="116"/>
        <end position="137"/>
    </location>
</feature>
<dbReference type="RefSeq" id="WP_008579269.1">
    <property type="nucleotide sequence ID" value="NZ_CP113531.1"/>
</dbReference>
<protein>
    <submittedName>
        <fullName evidence="2">Uncharacterized protein</fullName>
    </submittedName>
</protein>
<dbReference type="EMBL" id="JFKF01000050">
    <property type="protein sequence ID" value="KDO03204.1"/>
    <property type="molecule type" value="Genomic_DNA"/>
</dbReference>
<reference evidence="2 3" key="1">
    <citation type="submission" date="2014-02" db="EMBL/GenBank/DDBJ databases">
        <title>Draft genome sequence of Rickettsia buchneri sp. nov. ISO7T.</title>
        <authorList>
            <person name="Felsheim R.F."/>
            <person name="Kurtti T.J."/>
            <person name="Munderloh U.G."/>
        </authorList>
    </citation>
    <scope>NUCLEOTIDE SEQUENCE [LARGE SCALE GENOMIC DNA]</scope>
    <source>
        <strain evidence="2 3">ISO7</strain>
    </source>
</reference>
<dbReference type="AlphaFoldDB" id="A0A8E0WMD9"/>
<keyword evidence="3" id="KW-1185">Reference proteome</keyword>
<proteinExistence type="predicted"/>
<gene>
    <name evidence="2" type="ORF">REISMN_02975</name>
</gene>
<evidence type="ECO:0000313" key="2">
    <source>
        <dbReference type="EMBL" id="KDO03204.1"/>
    </source>
</evidence>
<keyword evidence="1" id="KW-0812">Transmembrane</keyword>
<name>A0A8E0WMD9_9RICK</name>
<keyword evidence="1" id="KW-1133">Transmembrane helix</keyword>
<dbReference type="Proteomes" id="UP000027161">
    <property type="component" value="Unassembled WGS sequence"/>
</dbReference>
<accession>A0A8E0WMD9</accession>